<dbReference type="Proteomes" id="UP000069697">
    <property type="component" value="Unassembled WGS sequence"/>
</dbReference>
<organism evidence="1 2">
    <name type="scientific">Paenibacillus amylolyticus</name>
    <dbReference type="NCBI Taxonomy" id="1451"/>
    <lineage>
        <taxon>Bacteria</taxon>
        <taxon>Bacillati</taxon>
        <taxon>Bacillota</taxon>
        <taxon>Bacilli</taxon>
        <taxon>Bacillales</taxon>
        <taxon>Paenibacillaceae</taxon>
        <taxon>Paenibacillus</taxon>
    </lineage>
</organism>
<proteinExistence type="predicted"/>
<gene>
    <name evidence="1" type="ORF">PAHA3_5787</name>
</gene>
<reference evidence="2" key="2">
    <citation type="submission" date="2016-01" db="EMBL/GenBank/DDBJ databases">
        <title>Draft Genome Sequence of Paenibacillus amylolyticus Heshi-A3 that Was Isolated from Fermented Rice Bran with Aging Salted Mackerel, Which Was Named Heshiko as Traditional Fermented Seafood in Japan.</title>
        <authorList>
            <person name="Akuzawa S."/>
            <person name="Nakagawa J."/>
            <person name="Kanekatsu T."/>
            <person name="Kubota E."/>
            <person name="Ohtake R."/>
            <person name="Suzuki T."/>
            <person name="Kanesaki Y."/>
        </authorList>
    </citation>
    <scope>NUCLEOTIDE SEQUENCE [LARGE SCALE GENOMIC DNA]</scope>
    <source>
        <strain evidence="2">Heshi-A3</strain>
    </source>
</reference>
<evidence type="ECO:0000313" key="2">
    <source>
        <dbReference type="Proteomes" id="UP000069697"/>
    </source>
</evidence>
<sequence>MTTQSINYSVVTEALRMAPGNPQKIVQAKRLEREYNETVALMFSEESGVSFVPVPDEKDVQRFDTRAKETNDPDDIVRAHLIRDRFDYYEGKKTEHIDHRVLGSQLRTKLAEGTVTKADVKAAERYAKINPTPDNIALFTKIKRAATDGGDAQ</sequence>
<name>A0A117I3N7_PAEAM</name>
<evidence type="ECO:0000313" key="1">
    <source>
        <dbReference type="EMBL" id="GAS85653.1"/>
    </source>
</evidence>
<accession>A0A117I3N7</accession>
<dbReference type="AlphaFoldDB" id="A0A117I3N7"/>
<protein>
    <submittedName>
        <fullName evidence="1">Uncharacterized protein</fullName>
    </submittedName>
</protein>
<reference evidence="1 2" key="1">
    <citation type="journal article" date="2016" name="Genome Announc.">
        <title>Draft Genome Sequence of Paenibacillus amylolyticus Heshi-A3, Isolated from Fermented Rice Bran in a Japanese Fermented Seafood Dish.</title>
        <authorList>
            <person name="Akuzawa S."/>
            <person name="Nagaoka J."/>
            <person name="Kanekatsu M."/>
            <person name="Kubota E."/>
            <person name="Ohtake R."/>
            <person name="Suzuki T."/>
            <person name="Kanesaki Y."/>
        </authorList>
    </citation>
    <scope>NUCLEOTIDE SEQUENCE [LARGE SCALE GENOMIC DNA]</scope>
    <source>
        <strain evidence="1 2">Heshi-A3</strain>
    </source>
</reference>
<comment type="caution">
    <text evidence="1">The sequence shown here is derived from an EMBL/GenBank/DDBJ whole genome shotgun (WGS) entry which is preliminary data.</text>
</comment>
<dbReference type="EMBL" id="BCNV01000011">
    <property type="protein sequence ID" value="GAS85653.1"/>
    <property type="molecule type" value="Genomic_DNA"/>
</dbReference>